<dbReference type="PANTHER" id="PTHR43340">
    <property type="entry name" value="HYPOXANTHINE-GUANINE PHOSPHORIBOSYLTRANSFERASE"/>
    <property type="match status" value="1"/>
</dbReference>
<dbReference type="GO" id="GO:0032264">
    <property type="term" value="P:IMP salvage"/>
    <property type="evidence" value="ECO:0007669"/>
    <property type="project" value="TreeGrafter"/>
</dbReference>
<protein>
    <submittedName>
        <fullName evidence="4">Hypoxanthine phosphoribosyltransferase</fullName>
    </submittedName>
</protein>
<dbReference type="Pfam" id="PF00156">
    <property type="entry name" value="Pribosyltran"/>
    <property type="match status" value="1"/>
</dbReference>
<comment type="catalytic activity">
    <reaction evidence="2">
        <text>IMP + diphosphate = hypoxanthine + 5-phospho-alpha-D-ribose 1-diphosphate</text>
        <dbReference type="Rhea" id="RHEA:17973"/>
        <dbReference type="ChEBI" id="CHEBI:17368"/>
        <dbReference type="ChEBI" id="CHEBI:33019"/>
        <dbReference type="ChEBI" id="CHEBI:58017"/>
        <dbReference type="ChEBI" id="CHEBI:58053"/>
        <dbReference type="EC" id="2.4.2.8"/>
    </reaction>
    <physiologicalReaction direction="right-to-left" evidence="2">
        <dbReference type="Rhea" id="RHEA:17975"/>
    </physiologicalReaction>
</comment>
<dbReference type="PANTHER" id="PTHR43340:SF1">
    <property type="entry name" value="HYPOXANTHINE PHOSPHORIBOSYLTRANSFERASE"/>
    <property type="match status" value="1"/>
</dbReference>
<comment type="catalytic activity">
    <reaction evidence="1">
        <text>GMP + diphosphate = guanine + 5-phospho-alpha-D-ribose 1-diphosphate</text>
        <dbReference type="Rhea" id="RHEA:25424"/>
        <dbReference type="ChEBI" id="CHEBI:16235"/>
        <dbReference type="ChEBI" id="CHEBI:33019"/>
        <dbReference type="ChEBI" id="CHEBI:58017"/>
        <dbReference type="ChEBI" id="CHEBI:58115"/>
        <dbReference type="EC" id="2.4.2.8"/>
    </reaction>
    <physiologicalReaction direction="right-to-left" evidence="1">
        <dbReference type="Rhea" id="RHEA:25426"/>
    </physiologicalReaction>
</comment>
<evidence type="ECO:0000313" key="4">
    <source>
        <dbReference type="EMBL" id="TDQ46536.1"/>
    </source>
</evidence>
<evidence type="ECO:0000256" key="2">
    <source>
        <dbReference type="ARBA" id="ARBA00049402"/>
    </source>
</evidence>
<organism evidence="4 5">
    <name type="scientific">Permianibacter aggregans</name>
    <dbReference type="NCBI Taxonomy" id="1510150"/>
    <lineage>
        <taxon>Bacteria</taxon>
        <taxon>Pseudomonadati</taxon>
        <taxon>Pseudomonadota</taxon>
        <taxon>Gammaproteobacteria</taxon>
        <taxon>Pseudomonadales</taxon>
        <taxon>Pseudomonadaceae</taxon>
        <taxon>Permianibacter</taxon>
    </lineage>
</organism>
<dbReference type="GO" id="GO:0032263">
    <property type="term" value="P:GMP salvage"/>
    <property type="evidence" value="ECO:0007669"/>
    <property type="project" value="TreeGrafter"/>
</dbReference>
<dbReference type="InterPro" id="IPR050408">
    <property type="entry name" value="HGPRT"/>
</dbReference>
<dbReference type="SUPFAM" id="SSF53271">
    <property type="entry name" value="PRTase-like"/>
    <property type="match status" value="1"/>
</dbReference>
<dbReference type="OrthoDB" id="9802824at2"/>
<dbReference type="GO" id="GO:0000287">
    <property type="term" value="F:magnesium ion binding"/>
    <property type="evidence" value="ECO:0007669"/>
    <property type="project" value="TreeGrafter"/>
</dbReference>
<dbReference type="GO" id="GO:0005829">
    <property type="term" value="C:cytosol"/>
    <property type="evidence" value="ECO:0007669"/>
    <property type="project" value="TreeGrafter"/>
</dbReference>
<dbReference type="CDD" id="cd06223">
    <property type="entry name" value="PRTases_typeI"/>
    <property type="match status" value="1"/>
</dbReference>
<comment type="caution">
    <text evidence="4">The sequence shown here is derived from an EMBL/GenBank/DDBJ whole genome shotgun (WGS) entry which is preliminary data.</text>
</comment>
<gene>
    <name evidence="4" type="ORF">EV696_11377</name>
</gene>
<evidence type="ECO:0000256" key="1">
    <source>
        <dbReference type="ARBA" id="ARBA00048811"/>
    </source>
</evidence>
<dbReference type="Proteomes" id="UP000295375">
    <property type="component" value="Unassembled WGS sequence"/>
</dbReference>
<evidence type="ECO:0000313" key="5">
    <source>
        <dbReference type="Proteomes" id="UP000295375"/>
    </source>
</evidence>
<dbReference type="InterPro" id="IPR000836">
    <property type="entry name" value="PRTase_dom"/>
</dbReference>
<dbReference type="NCBIfam" id="NF006605">
    <property type="entry name" value="PRK09162.1"/>
    <property type="match status" value="1"/>
</dbReference>
<dbReference type="GO" id="GO:0046100">
    <property type="term" value="P:hypoxanthine metabolic process"/>
    <property type="evidence" value="ECO:0007669"/>
    <property type="project" value="TreeGrafter"/>
</dbReference>
<sequence length="189" mass="21509">MSVFIPLSYDHFAPAEAQAKVLLGPEQINAIVRRLALELERDYQDKHPVLLTVMSGALVFAGQLMTHLRFPLQLDYCHVTRYRGAARADELQWLVSPRLALKDRHVLVLDDILDEGHTLLHIERFVQAQGARSCASVVFCDKRHDRKAEKDMRAAYTGVDIPDRFVFGFGLDYLEYGRNCPALMIVESL</sequence>
<keyword evidence="4" id="KW-0328">Glycosyltransferase</keyword>
<dbReference type="RefSeq" id="WP_133591785.1">
    <property type="nucleotide sequence ID" value="NZ_CP037953.1"/>
</dbReference>
<dbReference type="EMBL" id="SNYM01000013">
    <property type="protein sequence ID" value="TDQ46536.1"/>
    <property type="molecule type" value="Genomic_DNA"/>
</dbReference>
<evidence type="ECO:0000259" key="3">
    <source>
        <dbReference type="Pfam" id="PF00156"/>
    </source>
</evidence>
<dbReference type="Gene3D" id="3.40.50.2020">
    <property type="match status" value="1"/>
</dbReference>
<keyword evidence="5" id="KW-1185">Reference proteome</keyword>
<proteinExistence type="predicted"/>
<dbReference type="GO" id="GO:0004422">
    <property type="term" value="F:hypoxanthine phosphoribosyltransferase activity"/>
    <property type="evidence" value="ECO:0007669"/>
    <property type="project" value="TreeGrafter"/>
</dbReference>
<keyword evidence="4" id="KW-0808">Transferase</keyword>
<reference evidence="4 5" key="1">
    <citation type="submission" date="2019-03" db="EMBL/GenBank/DDBJ databases">
        <title>Genomic Encyclopedia of Type Strains, Phase IV (KMG-IV): sequencing the most valuable type-strain genomes for metagenomic binning, comparative biology and taxonomic classification.</title>
        <authorList>
            <person name="Goeker M."/>
        </authorList>
    </citation>
    <scope>NUCLEOTIDE SEQUENCE [LARGE SCALE GENOMIC DNA]</scope>
    <source>
        <strain evidence="4 5">DSM 103792</strain>
    </source>
</reference>
<dbReference type="InterPro" id="IPR029057">
    <property type="entry name" value="PRTase-like"/>
</dbReference>
<dbReference type="GO" id="GO:0006178">
    <property type="term" value="P:guanine salvage"/>
    <property type="evidence" value="ECO:0007669"/>
    <property type="project" value="TreeGrafter"/>
</dbReference>
<name>A0A4R6UK80_9GAMM</name>
<accession>A0A4R6UK80</accession>
<dbReference type="AlphaFoldDB" id="A0A4R6UK80"/>
<feature type="domain" description="Phosphoribosyltransferase" evidence="3">
    <location>
        <begin position="27"/>
        <end position="173"/>
    </location>
</feature>